<dbReference type="GO" id="GO:0016020">
    <property type="term" value="C:membrane"/>
    <property type="evidence" value="ECO:0007669"/>
    <property type="project" value="GOC"/>
</dbReference>
<keyword evidence="1 2" id="KW-0472">Membrane</keyword>
<dbReference type="PANTHER" id="PTHR13315:SF1">
    <property type="entry name" value="PROTEIN TED1"/>
    <property type="match status" value="1"/>
</dbReference>
<sequence length="500" mass="56082">MRLYNVLLTAWKFLALVAVLSSAYIYLYPAVHGCKFPSPQDGSLAPFRLLALGDPQLEGDTSLPKATVPTFPSLGRLSDLTRTWSVNVLGKGLIDIAKELVKEDIPKLLHSYRKRIDLVGNDYYLAHVYRTVTWWTKPSHAVVLGDLLGSQWMNDEEFERRSHRFWTRAFRGAEKVSDNIFDYVEVVREGSMKWDKSLITVAGNHDIGYAGDLDESTVERFEKRYGKVNWYITFGLENGQLRMLTRNQAAFAEGPRLKVIVLNTMNLDSPVHSKALQKETERFLDDQIASSAGQGYLDATVLLTHIPLHKQEGLCVDGPFFTHYPDHHGAGISEQNHLTEASSRSILDGLYEFEGSFATAGMILNGHDHEGCDVIHARGAVSDGLDNATTSSIGDWTSLRREDAQKAKVRSDRSVREVTVRSMMGAYGGNSGLVSGWFDKKERRWRFEYQSCMFGVQHIWWAVHILDLVTVLVGLALIPLSLLGAGSFIEKQSNSVKKNQ</sequence>
<evidence type="ECO:0000313" key="3">
    <source>
        <dbReference type="EMBL" id="PSK60411.1"/>
    </source>
</evidence>
<name>A0A2P8AIX8_9PEZI</name>
<dbReference type="STRING" id="40998.A0A2P8AIX8"/>
<dbReference type="Gene3D" id="3.60.21.10">
    <property type="match status" value="1"/>
</dbReference>
<keyword evidence="4" id="KW-1185">Reference proteome</keyword>
<evidence type="ECO:0000256" key="2">
    <source>
        <dbReference type="SAM" id="Phobius"/>
    </source>
</evidence>
<dbReference type="OrthoDB" id="9984693at2759"/>
<keyword evidence="2" id="KW-1133">Transmembrane helix</keyword>
<dbReference type="AlphaFoldDB" id="A0A2P8AIX8"/>
<evidence type="ECO:0000256" key="1">
    <source>
        <dbReference type="ARBA" id="ARBA00023136"/>
    </source>
</evidence>
<proteinExistence type="predicted"/>
<reference evidence="3 4" key="1">
    <citation type="submission" date="2017-05" db="EMBL/GenBank/DDBJ databases">
        <title>Draft genome sequence of Elsinoe australis.</title>
        <authorList>
            <person name="Cheng Q."/>
        </authorList>
    </citation>
    <scope>NUCLEOTIDE SEQUENCE [LARGE SCALE GENOMIC DNA]</scope>
    <source>
        <strain evidence="3 4">NL1</strain>
    </source>
</reference>
<protein>
    <submittedName>
        <fullName evidence="3">Uncharacterized protein</fullName>
    </submittedName>
</protein>
<gene>
    <name evidence="3" type="ORF">B9Z65_561</name>
</gene>
<dbReference type="PANTHER" id="PTHR13315">
    <property type="entry name" value="METALLO PHOSPHOESTERASE RELATED"/>
    <property type="match status" value="1"/>
</dbReference>
<evidence type="ECO:0000313" key="4">
    <source>
        <dbReference type="Proteomes" id="UP000243723"/>
    </source>
</evidence>
<keyword evidence="2" id="KW-0812">Transmembrane</keyword>
<feature type="transmembrane region" description="Helical" evidence="2">
    <location>
        <begin position="459"/>
        <end position="489"/>
    </location>
</feature>
<dbReference type="GO" id="GO:0006506">
    <property type="term" value="P:GPI anchor biosynthetic process"/>
    <property type="evidence" value="ECO:0007669"/>
    <property type="project" value="InterPro"/>
</dbReference>
<dbReference type="InterPro" id="IPR029052">
    <property type="entry name" value="Metallo-depent_PP-like"/>
</dbReference>
<comment type="caution">
    <text evidence="3">The sequence shown here is derived from an EMBL/GenBank/DDBJ whole genome shotgun (WGS) entry which is preliminary data.</text>
</comment>
<dbReference type="GO" id="GO:0005783">
    <property type="term" value="C:endoplasmic reticulum"/>
    <property type="evidence" value="ECO:0007669"/>
    <property type="project" value="TreeGrafter"/>
</dbReference>
<accession>A0A2P8AIX8</accession>
<dbReference type="SUPFAM" id="SSF56300">
    <property type="entry name" value="Metallo-dependent phosphatases"/>
    <property type="match status" value="1"/>
</dbReference>
<dbReference type="EMBL" id="NHZQ01000003">
    <property type="protein sequence ID" value="PSK60411.1"/>
    <property type="molecule type" value="Genomic_DNA"/>
</dbReference>
<organism evidence="3 4">
    <name type="scientific">Elsinoe australis</name>
    <dbReference type="NCBI Taxonomy" id="40998"/>
    <lineage>
        <taxon>Eukaryota</taxon>
        <taxon>Fungi</taxon>
        <taxon>Dikarya</taxon>
        <taxon>Ascomycota</taxon>
        <taxon>Pezizomycotina</taxon>
        <taxon>Dothideomycetes</taxon>
        <taxon>Dothideomycetidae</taxon>
        <taxon>Myriangiales</taxon>
        <taxon>Elsinoaceae</taxon>
        <taxon>Elsinoe</taxon>
    </lineage>
</organism>
<dbReference type="Proteomes" id="UP000243723">
    <property type="component" value="Unassembled WGS sequence"/>
</dbReference>
<dbReference type="InterPro" id="IPR033308">
    <property type="entry name" value="PGAP5/Cdc1/Ted1"/>
</dbReference>